<dbReference type="AlphaFoldDB" id="A0A9P7JI59"/>
<dbReference type="GeneID" id="64626354"/>
<protein>
    <submittedName>
        <fullName evidence="2">Uncharacterized protein</fullName>
    </submittedName>
</protein>
<dbReference type="Proteomes" id="UP000807769">
    <property type="component" value="Unassembled WGS sequence"/>
</dbReference>
<proteinExistence type="predicted"/>
<keyword evidence="3" id="KW-1185">Reference proteome</keyword>
<evidence type="ECO:0000313" key="3">
    <source>
        <dbReference type="Proteomes" id="UP000807769"/>
    </source>
</evidence>
<name>A0A9P7JI59_9AGAM</name>
<organism evidence="2 3">
    <name type="scientific">Suillus subaureus</name>
    <dbReference type="NCBI Taxonomy" id="48587"/>
    <lineage>
        <taxon>Eukaryota</taxon>
        <taxon>Fungi</taxon>
        <taxon>Dikarya</taxon>
        <taxon>Basidiomycota</taxon>
        <taxon>Agaricomycotina</taxon>
        <taxon>Agaricomycetes</taxon>
        <taxon>Agaricomycetidae</taxon>
        <taxon>Boletales</taxon>
        <taxon>Suillineae</taxon>
        <taxon>Suillaceae</taxon>
        <taxon>Suillus</taxon>
    </lineage>
</organism>
<sequence>MVLIWMFLSTLQAHNKTCPSDTVTTTDDRSKNVPAIQLKQFDWGGAHKDKEKLKWKGKGKEKKEEDIKSNDQNEGMVKHPPPLHLTKLLTFPNNTFYLVSNIEFQWLFHMKKIDCASVGHKQILFVQQEKG</sequence>
<accession>A0A9P7JI59</accession>
<comment type="caution">
    <text evidence="2">The sequence shown here is derived from an EMBL/GenBank/DDBJ whole genome shotgun (WGS) entry which is preliminary data.</text>
</comment>
<gene>
    <name evidence="2" type="ORF">BJ212DRAFT_1295674</name>
</gene>
<reference evidence="2" key="1">
    <citation type="journal article" date="2020" name="New Phytol.">
        <title>Comparative genomics reveals dynamic genome evolution in host specialist ectomycorrhizal fungi.</title>
        <authorList>
            <person name="Lofgren L.A."/>
            <person name="Nguyen N.H."/>
            <person name="Vilgalys R."/>
            <person name="Ruytinx J."/>
            <person name="Liao H.L."/>
            <person name="Branco S."/>
            <person name="Kuo A."/>
            <person name="LaButti K."/>
            <person name="Lipzen A."/>
            <person name="Andreopoulos W."/>
            <person name="Pangilinan J."/>
            <person name="Riley R."/>
            <person name="Hundley H."/>
            <person name="Na H."/>
            <person name="Barry K."/>
            <person name="Grigoriev I.V."/>
            <person name="Stajich J.E."/>
            <person name="Kennedy P.G."/>
        </authorList>
    </citation>
    <scope>NUCLEOTIDE SEQUENCE</scope>
    <source>
        <strain evidence="2">MN1</strain>
    </source>
</reference>
<dbReference type="RefSeq" id="XP_041198246.1">
    <property type="nucleotide sequence ID" value="XM_041332337.1"/>
</dbReference>
<feature type="compositionally biased region" description="Basic and acidic residues" evidence="1">
    <location>
        <begin position="61"/>
        <end position="71"/>
    </location>
</feature>
<feature type="region of interest" description="Disordered" evidence="1">
    <location>
        <begin position="49"/>
        <end position="79"/>
    </location>
</feature>
<evidence type="ECO:0000313" key="2">
    <source>
        <dbReference type="EMBL" id="KAG1824529.1"/>
    </source>
</evidence>
<evidence type="ECO:0000256" key="1">
    <source>
        <dbReference type="SAM" id="MobiDB-lite"/>
    </source>
</evidence>
<dbReference type="EMBL" id="JABBWG010000003">
    <property type="protein sequence ID" value="KAG1824529.1"/>
    <property type="molecule type" value="Genomic_DNA"/>
</dbReference>